<dbReference type="Pfam" id="PF02500">
    <property type="entry name" value="DNA_pack_N"/>
    <property type="match status" value="1"/>
</dbReference>
<comment type="caution">
    <text evidence="2">The sequence shown here is derived from an EMBL/GenBank/DDBJ whole genome shotgun (WGS) entry which is preliminary data.</text>
</comment>
<accession>A0AAV4HQ33</accession>
<dbReference type="InterPro" id="IPR003499">
    <property type="entry name" value="DNA_pack_N"/>
</dbReference>
<protein>
    <submittedName>
        <fullName evidence="2">Tripartite terminase subunit 3</fullName>
    </submittedName>
</protein>
<proteinExistence type="predicted"/>
<sequence>MGYHLTSPAKCSFELHLSGRNLWSQTESYTIGETPTDSDPLFELTHRKAESYMLSRLMFDTPKIRAANGPYSVLNPYTVLIAKERGDYNRFVPRGLFDEGDEEASGETDKGNALEELKNLLDALYPYTNFYLRFHNEIMEFPEATHEMFQKSICNEVLMYYCKTNTNEYTLSKLIMAVNARYMGWETAALPKMIRKYTGKQYAAIVPRGFGKTKCIRNIAATLLVTFPGIEVLTLAHRKSLTSSTKEDIMTTLSSRFPPDKFGHYETMGHSGSIMLCRKDGSARSYLKYASSLLSDSLRGYDCHVVLQDEFLCLPSSSYTAVNAMSQRHHCKVGYLSSPITDRKDRLLNLVRGQEKCGGVNIYRLCLFCLDPEHVQYSTTRTGCYRSIYTPNHIVYSSDNKGFESVLTQSDASFENEQGVIRPSDLTVGDGYDGLYANPKTQFSRRFVRRLQDPQAYVQLSSVDAHGPNDTVYWIYIDPAFHPTKQSAMAICCV</sequence>
<dbReference type="EMBL" id="BMAT01009132">
    <property type="protein sequence ID" value="GFR99301.1"/>
    <property type="molecule type" value="Genomic_DNA"/>
</dbReference>
<gene>
    <name evidence="2" type="ORF">ElyMa_004524900</name>
</gene>
<dbReference type="Gene3D" id="3.40.50.300">
    <property type="entry name" value="P-loop containing nucleotide triphosphate hydrolases"/>
    <property type="match status" value="1"/>
</dbReference>
<dbReference type="GO" id="GO:0051276">
    <property type="term" value="P:chromosome organization"/>
    <property type="evidence" value="ECO:0007669"/>
    <property type="project" value="InterPro"/>
</dbReference>
<organism evidence="2 3">
    <name type="scientific">Elysia marginata</name>
    <dbReference type="NCBI Taxonomy" id="1093978"/>
    <lineage>
        <taxon>Eukaryota</taxon>
        <taxon>Metazoa</taxon>
        <taxon>Spiralia</taxon>
        <taxon>Lophotrochozoa</taxon>
        <taxon>Mollusca</taxon>
        <taxon>Gastropoda</taxon>
        <taxon>Heterobranchia</taxon>
        <taxon>Euthyneura</taxon>
        <taxon>Panpulmonata</taxon>
        <taxon>Sacoglossa</taxon>
        <taxon>Placobranchoidea</taxon>
        <taxon>Plakobranchidae</taxon>
        <taxon>Elysia</taxon>
    </lineage>
</organism>
<dbReference type="AlphaFoldDB" id="A0AAV4HQ33"/>
<reference evidence="2 3" key="1">
    <citation type="journal article" date="2021" name="Elife">
        <title>Chloroplast acquisition without the gene transfer in kleptoplastic sea slugs, Plakobranchus ocellatus.</title>
        <authorList>
            <person name="Maeda T."/>
            <person name="Takahashi S."/>
            <person name="Yoshida T."/>
            <person name="Shimamura S."/>
            <person name="Takaki Y."/>
            <person name="Nagai Y."/>
            <person name="Toyoda A."/>
            <person name="Suzuki Y."/>
            <person name="Arimoto A."/>
            <person name="Ishii H."/>
            <person name="Satoh N."/>
            <person name="Nishiyama T."/>
            <person name="Hasebe M."/>
            <person name="Maruyama T."/>
            <person name="Minagawa J."/>
            <person name="Obokata J."/>
            <person name="Shigenobu S."/>
        </authorList>
    </citation>
    <scope>NUCLEOTIDE SEQUENCE [LARGE SCALE GENOMIC DNA]</scope>
</reference>
<dbReference type="Proteomes" id="UP000762676">
    <property type="component" value="Unassembled WGS sequence"/>
</dbReference>
<feature type="domain" description="Probable DNA packing protein N-terminal" evidence="1">
    <location>
        <begin position="135"/>
        <end position="300"/>
    </location>
</feature>
<evidence type="ECO:0000313" key="2">
    <source>
        <dbReference type="EMBL" id="GFR99301.1"/>
    </source>
</evidence>
<dbReference type="InterPro" id="IPR027417">
    <property type="entry name" value="P-loop_NTPase"/>
</dbReference>
<evidence type="ECO:0000259" key="1">
    <source>
        <dbReference type="Pfam" id="PF02500"/>
    </source>
</evidence>
<evidence type="ECO:0000313" key="3">
    <source>
        <dbReference type="Proteomes" id="UP000762676"/>
    </source>
</evidence>
<keyword evidence="3" id="KW-1185">Reference proteome</keyword>
<name>A0AAV4HQ33_9GAST</name>